<dbReference type="CDD" id="cd02440">
    <property type="entry name" value="AdoMet_MTases"/>
    <property type="match status" value="1"/>
</dbReference>
<dbReference type="InterPro" id="IPR002935">
    <property type="entry name" value="SAM_O-MeTrfase"/>
</dbReference>
<keyword evidence="5" id="KW-1185">Reference proteome</keyword>
<organism evidence="4 5">
    <name type="scientific">Nonomuraea longispora</name>
    <dbReference type="NCBI Taxonomy" id="1848320"/>
    <lineage>
        <taxon>Bacteria</taxon>
        <taxon>Bacillati</taxon>
        <taxon>Actinomycetota</taxon>
        <taxon>Actinomycetes</taxon>
        <taxon>Streptosporangiales</taxon>
        <taxon>Streptosporangiaceae</taxon>
        <taxon>Nonomuraea</taxon>
    </lineage>
</organism>
<dbReference type="SUPFAM" id="SSF53335">
    <property type="entry name" value="S-adenosyl-L-methionine-dependent methyltransferases"/>
    <property type="match status" value="1"/>
</dbReference>
<comment type="caution">
    <text evidence="4">The sequence shown here is derived from an EMBL/GenBank/DDBJ whole genome shotgun (WGS) entry which is preliminary data.</text>
</comment>
<dbReference type="Gene3D" id="3.40.50.150">
    <property type="entry name" value="Vaccinia Virus protein VP39"/>
    <property type="match status" value="1"/>
</dbReference>
<dbReference type="InterPro" id="IPR029063">
    <property type="entry name" value="SAM-dependent_MTases_sf"/>
</dbReference>
<accession>A0A4R4NE81</accession>
<dbReference type="Proteomes" id="UP000295157">
    <property type="component" value="Unassembled WGS sequence"/>
</dbReference>
<evidence type="ECO:0000256" key="2">
    <source>
        <dbReference type="ARBA" id="ARBA00022679"/>
    </source>
</evidence>
<dbReference type="PROSITE" id="PS51682">
    <property type="entry name" value="SAM_OMT_I"/>
    <property type="match status" value="1"/>
</dbReference>
<proteinExistence type="predicted"/>
<dbReference type="EMBL" id="SMJZ01000051">
    <property type="protein sequence ID" value="TDC06674.1"/>
    <property type="molecule type" value="Genomic_DNA"/>
</dbReference>
<gene>
    <name evidence="4" type="ORF">E1267_15755</name>
</gene>
<reference evidence="4 5" key="1">
    <citation type="submission" date="2019-02" db="EMBL/GenBank/DDBJ databases">
        <title>Draft genome sequences of novel Actinobacteria.</title>
        <authorList>
            <person name="Sahin N."/>
            <person name="Ay H."/>
            <person name="Saygin H."/>
        </authorList>
    </citation>
    <scope>NUCLEOTIDE SEQUENCE [LARGE SCALE GENOMIC DNA]</scope>
    <source>
        <strain evidence="4 5">KC201</strain>
    </source>
</reference>
<keyword evidence="3" id="KW-0949">S-adenosyl-L-methionine</keyword>
<dbReference type="InterPro" id="IPR050362">
    <property type="entry name" value="Cation-dep_OMT"/>
</dbReference>
<evidence type="ECO:0000313" key="4">
    <source>
        <dbReference type="EMBL" id="TDC06674.1"/>
    </source>
</evidence>
<dbReference type="GO" id="GO:0008171">
    <property type="term" value="F:O-methyltransferase activity"/>
    <property type="evidence" value="ECO:0007669"/>
    <property type="project" value="InterPro"/>
</dbReference>
<evidence type="ECO:0000256" key="3">
    <source>
        <dbReference type="ARBA" id="ARBA00022691"/>
    </source>
</evidence>
<dbReference type="PANTHER" id="PTHR10509:SF14">
    <property type="entry name" value="CAFFEOYL-COA O-METHYLTRANSFERASE 3-RELATED"/>
    <property type="match status" value="1"/>
</dbReference>
<dbReference type="AlphaFoldDB" id="A0A4R4NE81"/>
<evidence type="ECO:0000256" key="1">
    <source>
        <dbReference type="ARBA" id="ARBA00022603"/>
    </source>
</evidence>
<dbReference type="GO" id="GO:0008757">
    <property type="term" value="F:S-adenosylmethionine-dependent methyltransferase activity"/>
    <property type="evidence" value="ECO:0007669"/>
    <property type="project" value="TreeGrafter"/>
</dbReference>
<dbReference type="Pfam" id="PF01596">
    <property type="entry name" value="Methyltransf_3"/>
    <property type="match status" value="1"/>
</dbReference>
<keyword evidence="2 4" id="KW-0808">Transferase</keyword>
<dbReference type="OrthoDB" id="9799672at2"/>
<dbReference type="GO" id="GO:0032259">
    <property type="term" value="P:methylation"/>
    <property type="evidence" value="ECO:0007669"/>
    <property type="project" value="UniProtKB-KW"/>
</dbReference>
<dbReference type="PANTHER" id="PTHR10509">
    <property type="entry name" value="O-METHYLTRANSFERASE-RELATED"/>
    <property type="match status" value="1"/>
</dbReference>
<protein>
    <submittedName>
        <fullName evidence="4">SAM-dependent methyltransferase</fullName>
    </submittedName>
</protein>
<keyword evidence="1 4" id="KW-0489">Methyltransferase</keyword>
<sequence>MGRQPPDLTVRSFRGEGLQAEHLGDLVHPAVAGYTLAHTTPADAVLRELAAETNEATGGVALMQITHDEDALLTMLTQLTGARRAIEVGVFTGYSSICIARGLPTDGHLLALDVSDKWTAIADRHWEKAGVSDRIELRLGPALDSLRALPATADYDFAFIDADKENYAAYYEEILLRLRPGGVIVLDNVPQGSRVLDPVHQEPRHVTMRGLNDLVAGDDRGDAVMLPLRDGVTIIRKR</sequence>
<evidence type="ECO:0000313" key="5">
    <source>
        <dbReference type="Proteomes" id="UP000295157"/>
    </source>
</evidence>
<name>A0A4R4NE81_9ACTN</name>